<proteinExistence type="predicted"/>
<dbReference type="EMBL" id="CM042885">
    <property type="protein sequence ID" value="KAI4365433.1"/>
    <property type="molecule type" value="Genomic_DNA"/>
</dbReference>
<accession>A0ACB9QGZ6</accession>
<dbReference type="Proteomes" id="UP001057402">
    <property type="component" value="Chromosome 6"/>
</dbReference>
<organism evidence="1 2">
    <name type="scientific">Melastoma candidum</name>
    <dbReference type="NCBI Taxonomy" id="119954"/>
    <lineage>
        <taxon>Eukaryota</taxon>
        <taxon>Viridiplantae</taxon>
        <taxon>Streptophyta</taxon>
        <taxon>Embryophyta</taxon>
        <taxon>Tracheophyta</taxon>
        <taxon>Spermatophyta</taxon>
        <taxon>Magnoliopsida</taxon>
        <taxon>eudicotyledons</taxon>
        <taxon>Gunneridae</taxon>
        <taxon>Pentapetalae</taxon>
        <taxon>rosids</taxon>
        <taxon>malvids</taxon>
        <taxon>Myrtales</taxon>
        <taxon>Melastomataceae</taxon>
        <taxon>Melastomatoideae</taxon>
        <taxon>Melastomateae</taxon>
        <taxon>Melastoma</taxon>
    </lineage>
</organism>
<evidence type="ECO:0000313" key="2">
    <source>
        <dbReference type="Proteomes" id="UP001057402"/>
    </source>
</evidence>
<keyword evidence="2" id="KW-1185">Reference proteome</keyword>
<name>A0ACB9QGZ6_9MYRT</name>
<evidence type="ECO:0000313" key="1">
    <source>
        <dbReference type="EMBL" id="KAI4365433.1"/>
    </source>
</evidence>
<reference evidence="2" key="1">
    <citation type="journal article" date="2023" name="Front. Plant Sci.">
        <title>Chromosomal-level genome assembly of Melastoma candidum provides insights into trichome evolution.</title>
        <authorList>
            <person name="Zhong Y."/>
            <person name="Wu W."/>
            <person name="Sun C."/>
            <person name="Zou P."/>
            <person name="Liu Y."/>
            <person name="Dai S."/>
            <person name="Zhou R."/>
        </authorList>
    </citation>
    <scope>NUCLEOTIDE SEQUENCE [LARGE SCALE GENOMIC DNA]</scope>
</reference>
<sequence>MAKYGEGDNRWIVEERPDGTNVHNWHLAETDCLNYSRSLFTSLLSDLPLLSSPPLPSTSPPPPSIVFKARPTSTSARARSSPDDGEFRKRCRDAMAKEGKEMILEKVRVYVESMAKDGPVKDDSNTRISREVGGEITVFDGSVTGSNVELQEGKLIVQKWRFGNWPDGVVSTVKLAFEEPEPGVTVIRLTHSDIPEEDRYDNATVAENTERGWRNLTFHRIRAVFGFGI</sequence>
<comment type="caution">
    <text evidence="1">The sequence shown here is derived from an EMBL/GenBank/DDBJ whole genome shotgun (WGS) entry which is preliminary data.</text>
</comment>
<protein>
    <submittedName>
        <fullName evidence="1">Uncharacterized protein</fullName>
    </submittedName>
</protein>
<gene>
    <name evidence="1" type="ORF">MLD38_021417</name>
</gene>